<accession>A0A7U4M0U7</accession>
<feature type="transmembrane region" description="Helical" evidence="3">
    <location>
        <begin position="121"/>
        <end position="140"/>
    </location>
</feature>
<reference evidence="5" key="2">
    <citation type="journal article" date="2017" name="Stand. Genomic Sci.">
        <title>Complete genome sequence of the sulfur-oxidizing chemolithoautotrophic Sulfurovum lithotrophicum 42BKTT.</title>
        <authorList>
            <person name="Jeon W."/>
            <person name="Priscilla L."/>
            <person name="Park G."/>
            <person name="Lee H."/>
            <person name="Lee N."/>
            <person name="Lee D."/>
            <person name="Kwon H."/>
            <person name="Ahn I."/>
            <person name="Lee C."/>
            <person name="Lee H."/>
            <person name="Ahn J."/>
        </authorList>
    </citation>
    <scope>NUCLEOTIDE SEQUENCE [LARGE SCALE GENOMIC DNA]</scope>
    <source>
        <strain evidence="5">ATCC BAA-797 / 42BKT</strain>
    </source>
</reference>
<dbReference type="GO" id="GO:0016020">
    <property type="term" value="C:membrane"/>
    <property type="evidence" value="ECO:0007669"/>
    <property type="project" value="InterPro"/>
</dbReference>
<evidence type="ECO:0000313" key="5">
    <source>
        <dbReference type="Proteomes" id="UP000034444"/>
    </source>
</evidence>
<dbReference type="GO" id="GO:0016780">
    <property type="term" value="F:phosphotransferase activity, for other substituted phosphate groups"/>
    <property type="evidence" value="ECO:0007669"/>
    <property type="project" value="InterPro"/>
</dbReference>
<proteinExistence type="inferred from homology"/>
<feature type="transmembrane region" description="Helical" evidence="3">
    <location>
        <begin position="12"/>
        <end position="41"/>
    </location>
</feature>
<dbReference type="Pfam" id="PF01066">
    <property type="entry name" value="CDP-OH_P_transf"/>
    <property type="match status" value="1"/>
</dbReference>
<protein>
    <submittedName>
        <fullName evidence="4">Phosphatidylglycerophosphate synthase</fullName>
    </submittedName>
</protein>
<evidence type="ECO:0000256" key="3">
    <source>
        <dbReference type="SAM" id="Phobius"/>
    </source>
</evidence>
<dbReference type="EMBL" id="CP011308">
    <property type="protein sequence ID" value="AKF24803.1"/>
    <property type="molecule type" value="Genomic_DNA"/>
</dbReference>
<keyword evidence="3" id="KW-0812">Transmembrane</keyword>
<dbReference type="KEGG" id="slh:YH65_04945"/>
<dbReference type="OrthoDB" id="9796672at2"/>
<evidence type="ECO:0000313" key="4">
    <source>
        <dbReference type="EMBL" id="AKF24803.1"/>
    </source>
</evidence>
<comment type="similarity">
    <text evidence="2">Belongs to the CDP-alcohol phosphatidyltransferase class-I family.</text>
</comment>
<dbReference type="InterPro" id="IPR000462">
    <property type="entry name" value="CDP-OH_P_trans"/>
</dbReference>
<reference evidence="4 5" key="1">
    <citation type="submission" date="2015-04" db="EMBL/GenBank/DDBJ databases">
        <title>Complete genome sequence of Sulfurovum lithotrophicum ATCC BAA-797T.</title>
        <authorList>
            <person name="Ahn J."/>
            <person name="Park G."/>
            <person name="Jeon W."/>
            <person name="Jang Y."/>
            <person name="Jang M."/>
            <person name="Lee H."/>
            <person name="Lee H."/>
        </authorList>
    </citation>
    <scope>NUCLEOTIDE SEQUENCE [LARGE SCALE GENOMIC DNA]</scope>
    <source>
        <strain evidence="5">ATCC BAA-797 / 42BKT</strain>
    </source>
</reference>
<feature type="transmembrane region" description="Helical" evidence="3">
    <location>
        <begin position="91"/>
        <end position="109"/>
    </location>
</feature>
<gene>
    <name evidence="4" type="ORF">YH65_04945</name>
</gene>
<evidence type="ECO:0000256" key="1">
    <source>
        <dbReference type="ARBA" id="ARBA00022679"/>
    </source>
</evidence>
<evidence type="ECO:0000256" key="2">
    <source>
        <dbReference type="RuleBase" id="RU003750"/>
    </source>
</evidence>
<dbReference type="PROSITE" id="PS00379">
    <property type="entry name" value="CDP_ALCOHOL_P_TRANSF"/>
    <property type="match status" value="1"/>
</dbReference>
<dbReference type="InterPro" id="IPR043130">
    <property type="entry name" value="CDP-OH_PTrfase_TM_dom"/>
</dbReference>
<keyword evidence="3" id="KW-1133">Transmembrane helix</keyword>
<name>A0A7U4M0U7_9BACT</name>
<keyword evidence="1 2" id="KW-0808">Transferase</keyword>
<keyword evidence="3" id="KW-0472">Membrane</keyword>
<keyword evidence="5" id="KW-1185">Reference proteome</keyword>
<dbReference type="GO" id="GO:0008654">
    <property type="term" value="P:phospholipid biosynthetic process"/>
    <property type="evidence" value="ECO:0007669"/>
    <property type="project" value="InterPro"/>
</dbReference>
<dbReference type="Gene3D" id="1.20.120.1760">
    <property type="match status" value="1"/>
</dbReference>
<feature type="transmembrane region" description="Helical" evidence="3">
    <location>
        <begin position="146"/>
        <end position="167"/>
    </location>
</feature>
<dbReference type="AlphaFoldDB" id="A0A7U4M0U7"/>
<dbReference type="Proteomes" id="UP000034444">
    <property type="component" value="Chromosome"/>
</dbReference>
<dbReference type="RefSeq" id="WP_046550892.1">
    <property type="nucleotide sequence ID" value="NZ_CP011308.1"/>
</dbReference>
<organism evidence="4 5">
    <name type="scientific">Sulfurovum lithotrophicum</name>
    <dbReference type="NCBI Taxonomy" id="206403"/>
    <lineage>
        <taxon>Bacteria</taxon>
        <taxon>Pseudomonadati</taxon>
        <taxon>Campylobacterota</taxon>
        <taxon>Epsilonproteobacteria</taxon>
        <taxon>Campylobacterales</taxon>
        <taxon>Sulfurovaceae</taxon>
        <taxon>Sulfurovum</taxon>
    </lineage>
</organism>
<sequence length="185" mass="20843">MSLNVPNILSLFRIVAAPFLLLTGWFGLPAGFFTLFGLMLLSDAADGYVARKTGQTSEFGAKLDSYGDMTVYLTTPLAAWWLWPDIIKEELPYIITVVGVYLLPAFFSFAKFGRIASYHTWSAKISAVLISIGIVLLFGFHDNRLFHLSICFVILEAIENITITFLLPKPEINVHSVWHLLKERR</sequence>
<dbReference type="InterPro" id="IPR048254">
    <property type="entry name" value="CDP_ALCOHOL_P_TRANSF_CS"/>
</dbReference>